<feature type="region of interest" description="Disordered" evidence="1">
    <location>
        <begin position="253"/>
        <end position="430"/>
    </location>
</feature>
<reference evidence="2" key="1">
    <citation type="journal article" date="2013" name="Nature">
        <title>Draft genome of the wheat A-genome progenitor Triticum urartu.</title>
        <authorList>
            <person name="Ling H.Q."/>
            <person name="Zhao S."/>
            <person name="Liu D."/>
            <person name="Wang J."/>
            <person name="Sun H."/>
            <person name="Zhang C."/>
            <person name="Fan H."/>
            <person name="Li D."/>
            <person name="Dong L."/>
            <person name="Tao Y."/>
            <person name="Gao C."/>
            <person name="Wu H."/>
            <person name="Li Y."/>
            <person name="Cui Y."/>
            <person name="Guo X."/>
            <person name="Zheng S."/>
            <person name="Wang B."/>
            <person name="Yu K."/>
            <person name="Liang Q."/>
            <person name="Yang W."/>
            <person name="Lou X."/>
            <person name="Chen J."/>
            <person name="Feng M."/>
            <person name="Jian J."/>
            <person name="Zhang X."/>
            <person name="Luo G."/>
            <person name="Jiang Y."/>
            <person name="Liu J."/>
            <person name="Wang Z."/>
            <person name="Sha Y."/>
            <person name="Zhang B."/>
            <person name="Wu H."/>
            <person name="Tang D."/>
            <person name="Shen Q."/>
            <person name="Xue P."/>
            <person name="Zou S."/>
            <person name="Wang X."/>
            <person name="Liu X."/>
            <person name="Wang F."/>
            <person name="Yang Y."/>
            <person name="An X."/>
            <person name="Dong Z."/>
            <person name="Zhang K."/>
            <person name="Zhang X."/>
            <person name="Luo M.C."/>
            <person name="Dvorak J."/>
            <person name="Tong Y."/>
            <person name="Wang J."/>
            <person name="Yang H."/>
            <person name="Li Z."/>
            <person name="Wang D."/>
            <person name="Zhang A."/>
            <person name="Wang J."/>
        </authorList>
    </citation>
    <scope>NUCLEOTIDE SEQUENCE</scope>
</reference>
<feature type="compositionally biased region" description="Basic and acidic residues" evidence="1">
    <location>
        <begin position="382"/>
        <end position="397"/>
    </location>
</feature>
<accession>M7ZBK2</accession>
<feature type="compositionally biased region" description="Basic residues" evidence="1">
    <location>
        <begin position="329"/>
        <end position="346"/>
    </location>
</feature>
<organism evidence="2">
    <name type="scientific">Triticum urartu</name>
    <name type="common">Red wild einkorn</name>
    <name type="synonym">Crithodium urartu</name>
    <dbReference type="NCBI Taxonomy" id="4572"/>
    <lineage>
        <taxon>Eukaryota</taxon>
        <taxon>Viridiplantae</taxon>
        <taxon>Streptophyta</taxon>
        <taxon>Embryophyta</taxon>
        <taxon>Tracheophyta</taxon>
        <taxon>Spermatophyta</taxon>
        <taxon>Magnoliopsida</taxon>
        <taxon>Liliopsida</taxon>
        <taxon>Poales</taxon>
        <taxon>Poaceae</taxon>
        <taxon>BOP clade</taxon>
        <taxon>Pooideae</taxon>
        <taxon>Triticodae</taxon>
        <taxon>Triticeae</taxon>
        <taxon>Triticinae</taxon>
        <taxon>Triticum</taxon>
    </lineage>
</organism>
<gene>
    <name evidence="2" type="ORF">TRIUR3_25157</name>
</gene>
<evidence type="ECO:0000313" key="2">
    <source>
        <dbReference type="EMBL" id="EMS60558.1"/>
    </source>
</evidence>
<sequence>MAGAAPLTGPTDTRDGAMGLRALTPALRRVRWPHKFRPEMPPRYHGAADPSTFLPAYEEAVLEAGGDDKGKTLEGIFSHLEGEKRKNTQEHKTQNTQTNPNITSTRVAHMRSTRLHEQFKENSTRWLEVRDEVDEEEAQTAITSVHLVGPCAWVGERGRPAGAGWAGRRLTAAASHTDEQRRLAWVTGSGSTLDVHETHAVVVNARGRERSPSPRRTGGGRGRGCGETGRNLATARQAKAAAPGRIWAEARSLVSGSGGRRKRVRSGAHAEEGEVVGDAGCTAGTGRGRDDARRGTAAAQRVQAEGAELNGGGPTGPFSDLQKSERRHVPLRQRRRWHSGLRRTRGSGRGGADPNVGSSFPAAEKEIQPVSSNGGGEGPVIHGRENHERRRRNEMGKKGRRGKGMGRRSTGLADEGRQGQCRARGRARAWSGTMEEGGLRELQGAPPGRWISIQGSRWMDLEVGWWLDGNRIL</sequence>
<dbReference type="AlphaFoldDB" id="M7ZBK2"/>
<feature type="region of interest" description="Disordered" evidence="1">
    <location>
        <begin position="206"/>
        <end position="230"/>
    </location>
</feature>
<proteinExistence type="predicted"/>
<feature type="compositionally biased region" description="Gly residues" evidence="1">
    <location>
        <begin position="217"/>
        <end position="227"/>
    </location>
</feature>
<name>M7ZBK2_TRIUA</name>
<evidence type="ECO:0000256" key="1">
    <source>
        <dbReference type="SAM" id="MobiDB-lite"/>
    </source>
</evidence>
<protein>
    <submittedName>
        <fullName evidence="2">Uncharacterized protein</fullName>
    </submittedName>
</protein>
<dbReference type="EMBL" id="KD107421">
    <property type="protein sequence ID" value="EMS60558.1"/>
    <property type="molecule type" value="Genomic_DNA"/>
</dbReference>